<dbReference type="HOGENOM" id="CLU_987027_0_0_1"/>
<accession>N1PZQ0</accession>
<dbReference type="AlphaFoldDB" id="N1PZQ0"/>
<reference evidence="3" key="1">
    <citation type="journal article" date="2012" name="PLoS Genet.">
        <title>The genomes of the fungal plant pathogens Cladosporium fulvum and Dothistroma septosporum reveal adaptation to different hosts and lifestyles but also signatures of common ancestry.</title>
        <authorList>
            <person name="de Wit P.J.G.M."/>
            <person name="van der Burgt A."/>
            <person name="Oekmen B."/>
            <person name="Stergiopoulos I."/>
            <person name="Abd-Elsalam K.A."/>
            <person name="Aerts A.L."/>
            <person name="Bahkali A.H."/>
            <person name="Beenen H.G."/>
            <person name="Chettri P."/>
            <person name="Cox M.P."/>
            <person name="Datema E."/>
            <person name="de Vries R.P."/>
            <person name="Dhillon B."/>
            <person name="Ganley A.R."/>
            <person name="Griffiths S.A."/>
            <person name="Guo Y."/>
            <person name="Hamelin R.C."/>
            <person name="Henrissat B."/>
            <person name="Kabir M.S."/>
            <person name="Jashni M.K."/>
            <person name="Kema G."/>
            <person name="Klaubauf S."/>
            <person name="Lapidus A."/>
            <person name="Levasseur A."/>
            <person name="Lindquist E."/>
            <person name="Mehrabi R."/>
            <person name="Ohm R.A."/>
            <person name="Owen T.J."/>
            <person name="Salamov A."/>
            <person name="Schwelm A."/>
            <person name="Schijlen E."/>
            <person name="Sun H."/>
            <person name="van den Burg H.A."/>
            <person name="van Ham R.C.H.J."/>
            <person name="Zhang S."/>
            <person name="Goodwin S.B."/>
            <person name="Grigoriev I.V."/>
            <person name="Collemare J."/>
            <person name="Bradshaw R.E."/>
        </authorList>
    </citation>
    <scope>NUCLEOTIDE SEQUENCE [LARGE SCALE GENOMIC DNA]</scope>
    <source>
        <strain evidence="3">NZE10 / CBS 128990</strain>
    </source>
</reference>
<organism evidence="2 3">
    <name type="scientific">Dothistroma septosporum (strain NZE10 / CBS 128990)</name>
    <name type="common">Red band needle blight fungus</name>
    <name type="synonym">Mycosphaerella pini</name>
    <dbReference type="NCBI Taxonomy" id="675120"/>
    <lineage>
        <taxon>Eukaryota</taxon>
        <taxon>Fungi</taxon>
        <taxon>Dikarya</taxon>
        <taxon>Ascomycota</taxon>
        <taxon>Pezizomycotina</taxon>
        <taxon>Dothideomycetes</taxon>
        <taxon>Dothideomycetidae</taxon>
        <taxon>Mycosphaerellales</taxon>
        <taxon>Mycosphaerellaceae</taxon>
        <taxon>Dothistroma</taxon>
    </lineage>
</organism>
<name>N1PZQ0_DOTSN</name>
<keyword evidence="3" id="KW-1185">Reference proteome</keyword>
<sequence length="282" mass="31196">MARHQRGKPYQERACRQNYGFSKPSPPALKNPEPEAFRKSSSPASKKRAAGSKTSRSRGDSTSTKRTSVSSAPEESSSKGKAPGIKTPPSTTTLHPDEPTPISIPIGLLVVRGVSAQNAALEVLFSTFSDDESAGEYLSNLINAPGREHPFMLEKFKMKVHNFGHCDQEECDGKHQDLTKHIALNATVPAEHHDLIIGDDDDDEYKCEIQYSTNYIIQKALRYDEASELPCPQTWCDGTMNVEPCIIQYPEFLLVPIDREDPEALLHMVNLMNLKVGSRSTA</sequence>
<proteinExistence type="predicted"/>
<dbReference type="Proteomes" id="UP000016933">
    <property type="component" value="Unassembled WGS sequence"/>
</dbReference>
<evidence type="ECO:0000313" key="3">
    <source>
        <dbReference type="Proteomes" id="UP000016933"/>
    </source>
</evidence>
<dbReference type="OrthoDB" id="10619972at2759"/>
<protein>
    <submittedName>
        <fullName evidence="2">Uncharacterized protein</fullName>
    </submittedName>
</protein>
<dbReference type="EMBL" id="KB446535">
    <property type="protein sequence ID" value="EME48483.1"/>
    <property type="molecule type" value="Genomic_DNA"/>
</dbReference>
<gene>
    <name evidence="2" type="ORF">DOTSEDRAFT_48951</name>
</gene>
<reference evidence="2 3" key="2">
    <citation type="journal article" date="2012" name="PLoS Pathog.">
        <title>Diverse lifestyles and strategies of plant pathogenesis encoded in the genomes of eighteen Dothideomycetes fungi.</title>
        <authorList>
            <person name="Ohm R.A."/>
            <person name="Feau N."/>
            <person name="Henrissat B."/>
            <person name="Schoch C.L."/>
            <person name="Horwitz B.A."/>
            <person name="Barry K.W."/>
            <person name="Condon B.J."/>
            <person name="Copeland A.C."/>
            <person name="Dhillon B."/>
            <person name="Glaser F."/>
            <person name="Hesse C.N."/>
            <person name="Kosti I."/>
            <person name="LaButti K."/>
            <person name="Lindquist E.A."/>
            <person name="Lucas S."/>
            <person name="Salamov A.A."/>
            <person name="Bradshaw R.E."/>
            <person name="Ciuffetti L."/>
            <person name="Hamelin R.C."/>
            <person name="Kema G.H.J."/>
            <person name="Lawrence C."/>
            <person name="Scott J.A."/>
            <person name="Spatafora J.W."/>
            <person name="Turgeon B.G."/>
            <person name="de Wit P.J.G.M."/>
            <person name="Zhong S."/>
            <person name="Goodwin S.B."/>
            <person name="Grigoriev I.V."/>
        </authorList>
    </citation>
    <scope>NUCLEOTIDE SEQUENCE [LARGE SCALE GENOMIC DNA]</scope>
    <source>
        <strain evidence="3">NZE10 / CBS 128990</strain>
    </source>
</reference>
<evidence type="ECO:0000256" key="1">
    <source>
        <dbReference type="SAM" id="MobiDB-lite"/>
    </source>
</evidence>
<feature type="region of interest" description="Disordered" evidence="1">
    <location>
        <begin position="1"/>
        <end position="99"/>
    </location>
</feature>
<evidence type="ECO:0000313" key="2">
    <source>
        <dbReference type="EMBL" id="EME48483.1"/>
    </source>
</evidence>